<proteinExistence type="predicted"/>
<evidence type="ECO:0000313" key="3">
    <source>
        <dbReference type="Proteomes" id="UP000291343"/>
    </source>
</evidence>
<feature type="chain" id="PRO_5019854921" description="Receptor ligand binding region domain-containing protein" evidence="1">
    <location>
        <begin position="20"/>
        <end position="197"/>
    </location>
</feature>
<name>A0A482X5X8_LAOST</name>
<sequence length="197" mass="22346">MLPNSFCFSSLLFIVISLSTKYSYFEVSSQTIIVNGIEQKFHGQEFINQQDSSHDSNEALDKDMVQLNCRPDPISMFDDDPDIGSRYLSAIFHANHPINRIRFHDTRKQQTTSSRSPLKNFAQKLNMLFMGPVSDTTFNIAKEHTARPVTIRPRSYGVSSTAADHSFKNRSYFVVTPANAKARAKVESAVKHFKGDY</sequence>
<feature type="signal peptide" evidence="1">
    <location>
        <begin position="1"/>
        <end position="19"/>
    </location>
</feature>
<evidence type="ECO:0000313" key="2">
    <source>
        <dbReference type="EMBL" id="RZF41289.1"/>
    </source>
</evidence>
<reference evidence="2 3" key="1">
    <citation type="journal article" date="2017" name="Gigascience">
        <title>Genome sequence of the small brown planthopper, Laodelphax striatellus.</title>
        <authorList>
            <person name="Zhu J."/>
            <person name="Jiang F."/>
            <person name="Wang X."/>
            <person name="Yang P."/>
            <person name="Bao Y."/>
            <person name="Zhao W."/>
            <person name="Wang W."/>
            <person name="Lu H."/>
            <person name="Wang Q."/>
            <person name="Cui N."/>
            <person name="Li J."/>
            <person name="Chen X."/>
            <person name="Luo L."/>
            <person name="Yu J."/>
            <person name="Kang L."/>
            <person name="Cui F."/>
        </authorList>
    </citation>
    <scope>NUCLEOTIDE SEQUENCE [LARGE SCALE GENOMIC DNA]</scope>
    <source>
        <strain evidence="2">Lst14</strain>
    </source>
</reference>
<dbReference type="Proteomes" id="UP000291343">
    <property type="component" value="Unassembled WGS sequence"/>
</dbReference>
<keyword evidence="3" id="KW-1185">Reference proteome</keyword>
<gene>
    <name evidence="2" type="ORF">LSTR_LSTR000003</name>
</gene>
<protein>
    <recommendedName>
        <fullName evidence="4">Receptor ligand binding region domain-containing protein</fullName>
    </recommendedName>
</protein>
<dbReference type="InParanoid" id="A0A482X5X8"/>
<dbReference type="AlphaFoldDB" id="A0A482X5X8"/>
<evidence type="ECO:0000256" key="1">
    <source>
        <dbReference type="SAM" id="SignalP"/>
    </source>
</evidence>
<accession>A0A482X5X8</accession>
<dbReference type="OrthoDB" id="10464693at2759"/>
<dbReference type="EMBL" id="QKKF02016774">
    <property type="protein sequence ID" value="RZF41289.1"/>
    <property type="molecule type" value="Genomic_DNA"/>
</dbReference>
<comment type="caution">
    <text evidence="2">The sequence shown here is derived from an EMBL/GenBank/DDBJ whole genome shotgun (WGS) entry which is preliminary data.</text>
</comment>
<keyword evidence="1" id="KW-0732">Signal</keyword>
<organism evidence="2 3">
    <name type="scientific">Laodelphax striatellus</name>
    <name type="common">Small brown planthopper</name>
    <name type="synonym">Delphax striatella</name>
    <dbReference type="NCBI Taxonomy" id="195883"/>
    <lineage>
        <taxon>Eukaryota</taxon>
        <taxon>Metazoa</taxon>
        <taxon>Ecdysozoa</taxon>
        <taxon>Arthropoda</taxon>
        <taxon>Hexapoda</taxon>
        <taxon>Insecta</taxon>
        <taxon>Pterygota</taxon>
        <taxon>Neoptera</taxon>
        <taxon>Paraneoptera</taxon>
        <taxon>Hemiptera</taxon>
        <taxon>Auchenorrhyncha</taxon>
        <taxon>Fulgoroidea</taxon>
        <taxon>Delphacidae</taxon>
        <taxon>Criomorphinae</taxon>
        <taxon>Laodelphax</taxon>
    </lineage>
</organism>
<evidence type="ECO:0008006" key="4">
    <source>
        <dbReference type="Google" id="ProtNLM"/>
    </source>
</evidence>